<evidence type="ECO:0000256" key="5">
    <source>
        <dbReference type="ARBA" id="ARBA00023002"/>
    </source>
</evidence>
<dbReference type="PANTHER" id="PTHR42973">
    <property type="entry name" value="BINDING OXIDOREDUCTASE, PUTATIVE (AFU_ORTHOLOGUE AFUA_1G17690)-RELATED"/>
    <property type="match status" value="1"/>
</dbReference>
<dbReference type="InterPro" id="IPR016169">
    <property type="entry name" value="FAD-bd_PCMH_sub2"/>
</dbReference>
<dbReference type="InterPro" id="IPR012951">
    <property type="entry name" value="BBE"/>
</dbReference>
<evidence type="ECO:0000313" key="8">
    <source>
        <dbReference type="EMBL" id="PMD50138.1"/>
    </source>
</evidence>
<evidence type="ECO:0000256" key="6">
    <source>
        <dbReference type="SAM" id="SignalP"/>
    </source>
</evidence>
<dbReference type="InterPro" id="IPR006094">
    <property type="entry name" value="Oxid_FAD_bind_N"/>
</dbReference>
<keyword evidence="9" id="KW-1185">Reference proteome</keyword>
<dbReference type="InterPro" id="IPR050416">
    <property type="entry name" value="FAD-linked_Oxidoreductase"/>
</dbReference>
<evidence type="ECO:0000256" key="3">
    <source>
        <dbReference type="ARBA" id="ARBA00022630"/>
    </source>
</evidence>
<dbReference type="AlphaFoldDB" id="A0A2J6SH92"/>
<comment type="cofactor">
    <cofactor evidence="1">
        <name>FAD</name>
        <dbReference type="ChEBI" id="CHEBI:57692"/>
    </cofactor>
</comment>
<dbReference type="GO" id="GO:0071949">
    <property type="term" value="F:FAD binding"/>
    <property type="evidence" value="ECO:0007669"/>
    <property type="project" value="InterPro"/>
</dbReference>
<feature type="signal peptide" evidence="6">
    <location>
        <begin position="1"/>
        <end position="18"/>
    </location>
</feature>
<dbReference type="Proteomes" id="UP000235371">
    <property type="component" value="Unassembled WGS sequence"/>
</dbReference>
<gene>
    <name evidence="8" type="ORF">K444DRAFT_709620</name>
</gene>
<evidence type="ECO:0000259" key="7">
    <source>
        <dbReference type="PROSITE" id="PS51387"/>
    </source>
</evidence>
<dbReference type="InParanoid" id="A0A2J6SH92"/>
<dbReference type="EMBL" id="KZ613913">
    <property type="protein sequence ID" value="PMD50138.1"/>
    <property type="molecule type" value="Genomic_DNA"/>
</dbReference>
<name>A0A2J6SH92_9HELO</name>
<dbReference type="STRING" id="1095630.A0A2J6SH92"/>
<keyword evidence="5" id="KW-0560">Oxidoreductase</keyword>
<proteinExistence type="inferred from homology"/>
<dbReference type="OrthoDB" id="407275at2759"/>
<dbReference type="InterPro" id="IPR016166">
    <property type="entry name" value="FAD-bd_PCMH"/>
</dbReference>
<accession>A0A2J6SH92</accession>
<protein>
    <submittedName>
        <fullName evidence="8">Glucooligosaccharide oxidase</fullName>
    </submittedName>
</protein>
<evidence type="ECO:0000256" key="2">
    <source>
        <dbReference type="ARBA" id="ARBA00005466"/>
    </source>
</evidence>
<evidence type="ECO:0000256" key="1">
    <source>
        <dbReference type="ARBA" id="ARBA00001974"/>
    </source>
</evidence>
<dbReference type="PANTHER" id="PTHR42973:SF39">
    <property type="entry name" value="FAD-BINDING PCMH-TYPE DOMAIN-CONTAINING PROTEIN"/>
    <property type="match status" value="1"/>
</dbReference>
<dbReference type="Pfam" id="PF08031">
    <property type="entry name" value="BBE"/>
    <property type="match status" value="1"/>
</dbReference>
<dbReference type="GO" id="GO:0016491">
    <property type="term" value="F:oxidoreductase activity"/>
    <property type="evidence" value="ECO:0007669"/>
    <property type="project" value="UniProtKB-KW"/>
</dbReference>
<dbReference type="RefSeq" id="XP_024727042.1">
    <property type="nucleotide sequence ID" value="XM_024888205.1"/>
</dbReference>
<comment type="similarity">
    <text evidence="2">Belongs to the oxygen-dependent FAD-linked oxidoreductase family.</text>
</comment>
<keyword evidence="3" id="KW-0285">Flavoprotein</keyword>
<keyword evidence="6" id="KW-0732">Signal</keyword>
<feature type="chain" id="PRO_5014440822" evidence="6">
    <location>
        <begin position="19"/>
        <end position="474"/>
    </location>
</feature>
<dbReference type="Pfam" id="PF01565">
    <property type="entry name" value="FAD_binding_4"/>
    <property type="match status" value="1"/>
</dbReference>
<dbReference type="Gene3D" id="3.30.465.10">
    <property type="match status" value="1"/>
</dbReference>
<keyword evidence="4" id="KW-0274">FAD</keyword>
<dbReference type="GeneID" id="36596281"/>
<feature type="domain" description="FAD-binding PCMH-type" evidence="7">
    <location>
        <begin position="44"/>
        <end position="213"/>
    </location>
</feature>
<reference evidence="8 9" key="1">
    <citation type="submission" date="2016-04" db="EMBL/GenBank/DDBJ databases">
        <title>A degradative enzymes factory behind the ericoid mycorrhizal symbiosis.</title>
        <authorList>
            <consortium name="DOE Joint Genome Institute"/>
            <person name="Martino E."/>
            <person name="Morin E."/>
            <person name="Grelet G."/>
            <person name="Kuo A."/>
            <person name="Kohler A."/>
            <person name="Daghino S."/>
            <person name="Barry K."/>
            <person name="Choi C."/>
            <person name="Cichocki N."/>
            <person name="Clum A."/>
            <person name="Copeland A."/>
            <person name="Hainaut M."/>
            <person name="Haridas S."/>
            <person name="Labutti K."/>
            <person name="Lindquist E."/>
            <person name="Lipzen A."/>
            <person name="Khouja H.-R."/>
            <person name="Murat C."/>
            <person name="Ohm R."/>
            <person name="Olson A."/>
            <person name="Spatafora J."/>
            <person name="Veneault-Fourrey C."/>
            <person name="Henrissat B."/>
            <person name="Grigoriev I."/>
            <person name="Martin F."/>
            <person name="Perotto S."/>
        </authorList>
    </citation>
    <scope>NUCLEOTIDE SEQUENCE [LARGE SCALE GENOMIC DNA]</scope>
    <source>
        <strain evidence="8 9">E</strain>
    </source>
</reference>
<sequence>MLIPKAAWTLVVPILASAAAVNKHTKLQECLTAEGIPGPANLTFTITPFNLRLPFTPVAVACGVKAGLKINPKSGGHSYAAHSLGGEDGHFMIDLKYWNSVVVDNTTYIATVGPAGRLGNIAQSLYAQGKRAFSHGTCPGVGVGGHVLHGGYGHASHSWGLALDALVEAQVVLADGSVVIASNTSNFDLFWALRGAGSSYGIVTQYKFETKPAIDQLINWDLKYVWTKAQARQVLDVFQAYANSTDLPREMSARLFIAASGVNFWGVYQGTQAQFDPIFNALLAKIPGTPQTSNIFSSDWIGSIKQWAFMDITMPLDYDIHENFYSKSMMTNWISAPELDKFTDYWYSVANSNTRDWYCIIDLHGGPTSAITAVPHDSTSYAHRNALWKFELYDRVANNVAYPAGGQNFLNGWVDTVKTTYPGTLGMYINYADPGLTKHEAHTEYWLDNYEKLSKIKTKYDPYQVFMNPQSVNS</sequence>
<dbReference type="PROSITE" id="PS51387">
    <property type="entry name" value="FAD_PCMH"/>
    <property type="match status" value="1"/>
</dbReference>
<dbReference type="Gene3D" id="3.40.462.20">
    <property type="match status" value="1"/>
</dbReference>
<evidence type="ECO:0000256" key="4">
    <source>
        <dbReference type="ARBA" id="ARBA00022827"/>
    </source>
</evidence>
<evidence type="ECO:0000313" key="9">
    <source>
        <dbReference type="Proteomes" id="UP000235371"/>
    </source>
</evidence>
<dbReference type="SUPFAM" id="SSF56176">
    <property type="entry name" value="FAD-binding/transporter-associated domain-like"/>
    <property type="match status" value="1"/>
</dbReference>
<organism evidence="8 9">
    <name type="scientific">Hyaloscypha bicolor E</name>
    <dbReference type="NCBI Taxonomy" id="1095630"/>
    <lineage>
        <taxon>Eukaryota</taxon>
        <taxon>Fungi</taxon>
        <taxon>Dikarya</taxon>
        <taxon>Ascomycota</taxon>
        <taxon>Pezizomycotina</taxon>
        <taxon>Leotiomycetes</taxon>
        <taxon>Helotiales</taxon>
        <taxon>Hyaloscyphaceae</taxon>
        <taxon>Hyaloscypha</taxon>
        <taxon>Hyaloscypha bicolor</taxon>
    </lineage>
</organism>
<dbReference type="InterPro" id="IPR036318">
    <property type="entry name" value="FAD-bd_PCMH-like_sf"/>
</dbReference>